<protein>
    <recommendedName>
        <fullName evidence="2">histidine kinase</fullName>
        <ecNumber evidence="2">2.7.13.3</ecNumber>
    </recommendedName>
</protein>
<dbReference type="Pfam" id="PF08447">
    <property type="entry name" value="PAS_3"/>
    <property type="match status" value="1"/>
</dbReference>
<comment type="catalytic activity">
    <reaction evidence="1">
        <text>ATP + protein L-histidine = ADP + protein N-phospho-L-histidine.</text>
        <dbReference type="EC" id="2.7.13.3"/>
    </reaction>
</comment>
<dbReference type="InterPro" id="IPR001610">
    <property type="entry name" value="PAC"/>
</dbReference>
<dbReference type="SMART" id="SM00091">
    <property type="entry name" value="PAS"/>
    <property type="match status" value="1"/>
</dbReference>
<sequence>MMERYGRGVPEADLKPQILGPVMSNPVPAKILVVDDDPRNLTVVEEILRAPGIEIVKADSGEAALRQVLQYDFAVILLDVQMPRLDGYEVAGLIRNRPRSSRVPILFLTAFNKEDMHVFRGYSAGAVDYVFKPIEPLILKSKVDVFVDLYRKTEEIRRQGEEERRLLMENLRVRSEKLKTEQALRRREEHQSIVLESLPIALYTASIHEDHRQLHFTNESIERITGFPPKAFLDSPDFWSSRLHPDDRDRVLSQLHDLTDQGTITLEYRWTCADGSERFFLDQTMLMHDDDGRPREFFGMWFDITERKQMEQNLLHASKLEAVGRLTGGIAHDFNNMLSVVIGNLDLLQRAIKGNAKAEPRVRMAMEGAQRCADLTHRLLAFSRRQPLQVSVVDVGALMPGLLELMRRTLGEHINIGLQVEDNIYPIEVDRAQLEAALLNLAVNARDAMPDGGDLSITVATQTLDENKVEHPGDFVMISVCDTGVGMPPEILQRVFEPFFTTKESGKGTGLGLSMVYGFVQQSHGHVEIDSAPNEGTTIRIFLPRAYGVAESTSEKQVSDTAPFGAGQTVLVVEDNPAVRQVAISTLCALGFDVIEAETGDAAATLLKANDRIRLVLSDVRMPGGISGIDLARLIKSEKPDVQIILTTGYVDGEETIEDVELLYKPYRATDLAEKIQTLLDKTQPIAKNVVPIRALASA</sequence>
<evidence type="ECO:0000256" key="3">
    <source>
        <dbReference type="ARBA" id="ARBA00022553"/>
    </source>
</evidence>
<reference evidence="9 10" key="1">
    <citation type="submission" date="2019-12" db="EMBL/GenBank/DDBJ databases">
        <authorList>
            <person name="Yuan C.-G."/>
        </authorList>
    </citation>
    <scope>NUCLEOTIDE SEQUENCE [LARGE SCALE GENOMIC DNA]</scope>
    <source>
        <strain evidence="9 10">KCTC 23863</strain>
    </source>
</reference>
<feature type="domain" description="Response regulatory" evidence="6">
    <location>
        <begin position="569"/>
        <end position="680"/>
    </location>
</feature>
<accession>A0A7X3SMG1</accession>
<dbReference type="AlphaFoldDB" id="A0A7X3SMG1"/>
<feature type="domain" description="PAS" evidence="7">
    <location>
        <begin position="187"/>
        <end position="262"/>
    </location>
</feature>
<name>A0A7X3SMG1_9HYPH</name>
<dbReference type="SMART" id="SM00086">
    <property type="entry name" value="PAC"/>
    <property type="match status" value="1"/>
</dbReference>
<evidence type="ECO:0000313" key="10">
    <source>
        <dbReference type="Proteomes" id="UP000436483"/>
    </source>
</evidence>
<proteinExistence type="predicted"/>
<dbReference type="Gene3D" id="1.10.287.130">
    <property type="match status" value="1"/>
</dbReference>
<dbReference type="SMART" id="SM00448">
    <property type="entry name" value="REC"/>
    <property type="match status" value="2"/>
</dbReference>
<dbReference type="Pfam" id="PF00512">
    <property type="entry name" value="HisKA"/>
    <property type="match status" value="1"/>
</dbReference>
<evidence type="ECO:0000256" key="1">
    <source>
        <dbReference type="ARBA" id="ARBA00000085"/>
    </source>
</evidence>
<dbReference type="SUPFAM" id="SSF55785">
    <property type="entry name" value="PYP-like sensor domain (PAS domain)"/>
    <property type="match status" value="1"/>
</dbReference>
<dbReference type="InterPro" id="IPR004358">
    <property type="entry name" value="Sig_transdc_His_kin-like_C"/>
</dbReference>
<evidence type="ECO:0000259" key="8">
    <source>
        <dbReference type="PROSITE" id="PS50113"/>
    </source>
</evidence>
<dbReference type="InterPro" id="IPR003594">
    <property type="entry name" value="HATPase_dom"/>
</dbReference>
<feature type="domain" description="Response regulatory" evidence="6">
    <location>
        <begin position="30"/>
        <end position="147"/>
    </location>
</feature>
<gene>
    <name evidence="9" type="ORF">GR328_01140</name>
</gene>
<dbReference type="InterPro" id="IPR011006">
    <property type="entry name" value="CheY-like_superfamily"/>
</dbReference>
<keyword evidence="3 4" id="KW-0597">Phosphoprotein</keyword>
<dbReference type="EMBL" id="WURB01000001">
    <property type="protein sequence ID" value="MXQ10083.1"/>
    <property type="molecule type" value="Genomic_DNA"/>
</dbReference>
<dbReference type="InterPro" id="IPR001789">
    <property type="entry name" value="Sig_transdc_resp-reg_receiver"/>
</dbReference>
<evidence type="ECO:0000259" key="7">
    <source>
        <dbReference type="PROSITE" id="PS50112"/>
    </source>
</evidence>
<dbReference type="EC" id="2.7.13.3" evidence="2"/>
<dbReference type="InterPro" id="IPR035965">
    <property type="entry name" value="PAS-like_dom_sf"/>
</dbReference>
<dbReference type="Pfam" id="PF02518">
    <property type="entry name" value="HATPase_c"/>
    <property type="match status" value="1"/>
</dbReference>
<keyword evidence="10" id="KW-1185">Reference proteome</keyword>
<dbReference type="InterPro" id="IPR003661">
    <property type="entry name" value="HisK_dim/P_dom"/>
</dbReference>
<comment type="caution">
    <text evidence="9">The sequence shown here is derived from an EMBL/GenBank/DDBJ whole genome shotgun (WGS) entry which is preliminary data.</text>
</comment>
<evidence type="ECO:0000313" key="9">
    <source>
        <dbReference type="EMBL" id="MXQ10083.1"/>
    </source>
</evidence>
<dbReference type="InterPro" id="IPR036890">
    <property type="entry name" value="HATPase_C_sf"/>
</dbReference>
<dbReference type="RefSeq" id="WP_160882691.1">
    <property type="nucleotide sequence ID" value="NZ_WURB01000001.1"/>
</dbReference>
<feature type="modified residue" description="4-aspartylphosphate" evidence="4">
    <location>
        <position position="619"/>
    </location>
</feature>
<dbReference type="CDD" id="cd00130">
    <property type="entry name" value="PAS"/>
    <property type="match status" value="1"/>
</dbReference>
<evidence type="ECO:0000256" key="4">
    <source>
        <dbReference type="PROSITE-ProRule" id="PRU00169"/>
    </source>
</evidence>
<dbReference type="PROSITE" id="PS50110">
    <property type="entry name" value="RESPONSE_REGULATORY"/>
    <property type="match status" value="2"/>
</dbReference>
<dbReference type="NCBIfam" id="TIGR00229">
    <property type="entry name" value="sensory_box"/>
    <property type="match status" value="1"/>
</dbReference>
<dbReference type="PANTHER" id="PTHR43065:SF42">
    <property type="entry name" value="TWO-COMPONENT SENSOR PPRA"/>
    <property type="match status" value="1"/>
</dbReference>
<reference evidence="9 10" key="2">
    <citation type="submission" date="2020-01" db="EMBL/GenBank/DDBJ databases">
        <title>Microvirga sp. nov., an arsenate reduction bacterium isolated from Tibet hotspring sediments.</title>
        <authorList>
            <person name="Xian W.-D."/>
            <person name="Li W.-J."/>
        </authorList>
    </citation>
    <scope>NUCLEOTIDE SEQUENCE [LARGE SCALE GENOMIC DNA]</scope>
    <source>
        <strain evidence="9 10">KCTC 23863</strain>
    </source>
</reference>
<dbReference type="InterPro" id="IPR000700">
    <property type="entry name" value="PAS-assoc_C"/>
</dbReference>
<dbReference type="OrthoDB" id="9796100at2"/>
<dbReference type="SMART" id="SM00387">
    <property type="entry name" value="HATPase_c"/>
    <property type="match status" value="1"/>
</dbReference>
<dbReference type="PRINTS" id="PR00344">
    <property type="entry name" value="BCTRLSENSOR"/>
</dbReference>
<dbReference type="Proteomes" id="UP000436483">
    <property type="component" value="Unassembled WGS sequence"/>
</dbReference>
<dbReference type="PROSITE" id="PS50109">
    <property type="entry name" value="HIS_KIN"/>
    <property type="match status" value="1"/>
</dbReference>
<dbReference type="InterPro" id="IPR000014">
    <property type="entry name" value="PAS"/>
</dbReference>
<dbReference type="PROSITE" id="PS50113">
    <property type="entry name" value="PAC"/>
    <property type="match status" value="1"/>
</dbReference>
<dbReference type="SUPFAM" id="SSF55874">
    <property type="entry name" value="ATPase domain of HSP90 chaperone/DNA topoisomerase II/histidine kinase"/>
    <property type="match status" value="1"/>
</dbReference>
<evidence type="ECO:0000256" key="2">
    <source>
        <dbReference type="ARBA" id="ARBA00012438"/>
    </source>
</evidence>
<dbReference type="Gene3D" id="3.30.450.20">
    <property type="entry name" value="PAS domain"/>
    <property type="match status" value="1"/>
</dbReference>
<dbReference type="Pfam" id="PF00072">
    <property type="entry name" value="Response_reg"/>
    <property type="match status" value="2"/>
</dbReference>
<dbReference type="InterPro" id="IPR013655">
    <property type="entry name" value="PAS_fold_3"/>
</dbReference>
<feature type="modified residue" description="4-aspartylphosphate" evidence="4">
    <location>
        <position position="79"/>
    </location>
</feature>
<dbReference type="InterPro" id="IPR036097">
    <property type="entry name" value="HisK_dim/P_sf"/>
</dbReference>
<evidence type="ECO:0000259" key="6">
    <source>
        <dbReference type="PROSITE" id="PS50110"/>
    </source>
</evidence>
<dbReference type="SUPFAM" id="SSF47384">
    <property type="entry name" value="Homodimeric domain of signal transducing histidine kinase"/>
    <property type="match status" value="1"/>
</dbReference>
<evidence type="ECO:0000259" key="5">
    <source>
        <dbReference type="PROSITE" id="PS50109"/>
    </source>
</evidence>
<organism evidence="9 10">
    <name type="scientific">Microvirga makkahensis</name>
    <dbReference type="NCBI Taxonomy" id="1128670"/>
    <lineage>
        <taxon>Bacteria</taxon>
        <taxon>Pseudomonadati</taxon>
        <taxon>Pseudomonadota</taxon>
        <taxon>Alphaproteobacteria</taxon>
        <taxon>Hyphomicrobiales</taxon>
        <taxon>Methylobacteriaceae</taxon>
        <taxon>Microvirga</taxon>
    </lineage>
</organism>
<dbReference type="InterPro" id="IPR005467">
    <property type="entry name" value="His_kinase_dom"/>
</dbReference>
<dbReference type="PROSITE" id="PS50112">
    <property type="entry name" value="PAS"/>
    <property type="match status" value="1"/>
</dbReference>
<dbReference type="Gene3D" id="3.40.50.2300">
    <property type="match status" value="2"/>
</dbReference>
<dbReference type="SMART" id="SM00388">
    <property type="entry name" value="HisKA"/>
    <property type="match status" value="1"/>
</dbReference>
<dbReference type="GO" id="GO:0000155">
    <property type="term" value="F:phosphorelay sensor kinase activity"/>
    <property type="evidence" value="ECO:0007669"/>
    <property type="project" value="InterPro"/>
</dbReference>
<dbReference type="Gene3D" id="3.30.565.10">
    <property type="entry name" value="Histidine kinase-like ATPase, C-terminal domain"/>
    <property type="match status" value="1"/>
</dbReference>
<dbReference type="PANTHER" id="PTHR43065">
    <property type="entry name" value="SENSOR HISTIDINE KINASE"/>
    <property type="match status" value="1"/>
</dbReference>
<dbReference type="SUPFAM" id="SSF52172">
    <property type="entry name" value="CheY-like"/>
    <property type="match status" value="2"/>
</dbReference>
<feature type="domain" description="PAC" evidence="8">
    <location>
        <begin position="264"/>
        <end position="316"/>
    </location>
</feature>
<feature type="domain" description="Histidine kinase" evidence="5">
    <location>
        <begin position="329"/>
        <end position="547"/>
    </location>
</feature>